<accession>A0ABP9N8S7</accession>
<feature type="transmembrane region" description="Helical" evidence="7">
    <location>
        <begin position="85"/>
        <end position="104"/>
    </location>
</feature>
<dbReference type="PRINTS" id="PR01036">
    <property type="entry name" value="TCRTETB"/>
</dbReference>
<dbReference type="Pfam" id="PF07690">
    <property type="entry name" value="MFS_1"/>
    <property type="match status" value="1"/>
</dbReference>
<sequence>MTGSTGEQTRRTSAAPRAALVAACLGFFVIQLDATVVNVALEAVRADLGGALADQQWVVASYTVALAAGMLTAGSMGDRFGSRRVCLLGLAVFALASVACAAAPDVPVLIAARTLQGIGAAALLPCSLALIVQQFPDPRERAPALGVWGGVSGIGMAAGPVVGGVLVELAGWRSIFLVNVPICLVAIVMIGRFAVESPARRGGPLDLQGLVLGTPALAALTGGLIETGQLGWTHPLPLALLAGGTLLVPIFVRVERRAPEPMVPMRVFASRRFSAGTGVGFLFNFCLYGALLCVSLFLQGPLGQPAFAAGMQILPLTVAIAVGAATSGRLTARFGPRVPMLLGLGAGATGAGLLLAGGSSGPVELVVAAGVVLGCCSFAMPAMTSVVMSDVAAHRAGLGSGVLNTARQAGGALGAAVLGSLLVVGSGMSLVVPMAVTVVAYAAAIALTLLATSRR</sequence>
<dbReference type="PROSITE" id="PS50850">
    <property type="entry name" value="MFS"/>
    <property type="match status" value="1"/>
</dbReference>
<feature type="transmembrane region" description="Helical" evidence="7">
    <location>
        <begin position="273"/>
        <end position="298"/>
    </location>
</feature>
<comment type="caution">
    <text evidence="9">The sequence shown here is derived from an EMBL/GenBank/DDBJ whole genome shotgun (WGS) entry which is preliminary data.</text>
</comment>
<reference evidence="10" key="1">
    <citation type="journal article" date="2019" name="Int. J. Syst. Evol. Microbiol.">
        <title>The Global Catalogue of Microorganisms (GCM) 10K type strain sequencing project: providing services to taxonomists for standard genome sequencing and annotation.</title>
        <authorList>
            <consortium name="The Broad Institute Genomics Platform"/>
            <consortium name="The Broad Institute Genome Sequencing Center for Infectious Disease"/>
            <person name="Wu L."/>
            <person name="Ma J."/>
        </authorList>
    </citation>
    <scope>NUCLEOTIDE SEQUENCE [LARGE SCALE GENOMIC DNA]</scope>
    <source>
        <strain evidence="10">JCM 18302</strain>
    </source>
</reference>
<feature type="transmembrane region" description="Helical" evidence="7">
    <location>
        <begin position="365"/>
        <end position="388"/>
    </location>
</feature>
<dbReference type="InterPro" id="IPR004638">
    <property type="entry name" value="EmrB-like"/>
</dbReference>
<dbReference type="Proteomes" id="UP001500804">
    <property type="component" value="Unassembled WGS sequence"/>
</dbReference>
<feature type="domain" description="Major facilitator superfamily (MFS) profile" evidence="8">
    <location>
        <begin position="19"/>
        <end position="455"/>
    </location>
</feature>
<feature type="transmembrane region" description="Helical" evidence="7">
    <location>
        <begin position="434"/>
        <end position="452"/>
    </location>
</feature>
<evidence type="ECO:0000313" key="10">
    <source>
        <dbReference type="Proteomes" id="UP001500804"/>
    </source>
</evidence>
<dbReference type="PANTHER" id="PTHR42718:SF42">
    <property type="entry name" value="EXPORT PROTEIN"/>
    <property type="match status" value="1"/>
</dbReference>
<dbReference type="InterPro" id="IPR020846">
    <property type="entry name" value="MFS_dom"/>
</dbReference>
<evidence type="ECO:0000256" key="2">
    <source>
        <dbReference type="ARBA" id="ARBA00022448"/>
    </source>
</evidence>
<feature type="transmembrane region" description="Helical" evidence="7">
    <location>
        <begin position="144"/>
        <end position="166"/>
    </location>
</feature>
<keyword evidence="5 7" id="KW-1133">Transmembrane helix</keyword>
<keyword evidence="4 7" id="KW-0812">Transmembrane</keyword>
<feature type="transmembrane region" description="Helical" evidence="7">
    <location>
        <begin position="338"/>
        <end position="359"/>
    </location>
</feature>
<dbReference type="RefSeq" id="WP_345603028.1">
    <property type="nucleotide sequence ID" value="NZ_BAABJO010000002.1"/>
</dbReference>
<feature type="transmembrane region" description="Helical" evidence="7">
    <location>
        <begin position="57"/>
        <end position="73"/>
    </location>
</feature>
<protein>
    <submittedName>
        <fullName evidence="9">MFS transporter</fullName>
    </submittedName>
</protein>
<evidence type="ECO:0000256" key="1">
    <source>
        <dbReference type="ARBA" id="ARBA00004651"/>
    </source>
</evidence>
<dbReference type="SUPFAM" id="SSF103473">
    <property type="entry name" value="MFS general substrate transporter"/>
    <property type="match status" value="1"/>
</dbReference>
<evidence type="ECO:0000256" key="3">
    <source>
        <dbReference type="ARBA" id="ARBA00022475"/>
    </source>
</evidence>
<gene>
    <name evidence="9" type="ORF">GCM10023320_05880</name>
</gene>
<feature type="transmembrane region" description="Helical" evidence="7">
    <location>
        <begin position="304"/>
        <end position="326"/>
    </location>
</feature>
<feature type="transmembrane region" description="Helical" evidence="7">
    <location>
        <begin position="409"/>
        <end position="428"/>
    </location>
</feature>
<evidence type="ECO:0000259" key="8">
    <source>
        <dbReference type="PROSITE" id="PS50850"/>
    </source>
</evidence>
<keyword evidence="10" id="KW-1185">Reference proteome</keyword>
<feature type="transmembrane region" description="Helical" evidence="7">
    <location>
        <begin position="231"/>
        <end position="252"/>
    </location>
</feature>
<dbReference type="Gene3D" id="1.20.1720.10">
    <property type="entry name" value="Multidrug resistance protein D"/>
    <property type="match status" value="1"/>
</dbReference>
<dbReference type="NCBIfam" id="TIGR00711">
    <property type="entry name" value="efflux_EmrB"/>
    <property type="match status" value="1"/>
</dbReference>
<feature type="transmembrane region" description="Helical" evidence="7">
    <location>
        <begin position="110"/>
        <end position="132"/>
    </location>
</feature>
<keyword evidence="3" id="KW-1003">Cell membrane</keyword>
<evidence type="ECO:0000256" key="6">
    <source>
        <dbReference type="ARBA" id="ARBA00023136"/>
    </source>
</evidence>
<dbReference type="PANTHER" id="PTHR42718">
    <property type="entry name" value="MAJOR FACILITATOR SUPERFAMILY MULTIDRUG TRANSPORTER MFSC"/>
    <property type="match status" value="1"/>
</dbReference>
<evidence type="ECO:0000313" key="9">
    <source>
        <dbReference type="EMBL" id="GAA5112071.1"/>
    </source>
</evidence>
<feature type="transmembrane region" description="Helical" evidence="7">
    <location>
        <begin position="18"/>
        <end position="37"/>
    </location>
</feature>
<dbReference type="CDD" id="cd17321">
    <property type="entry name" value="MFS_MMR_MDR_like"/>
    <property type="match status" value="1"/>
</dbReference>
<evidence type="ECO:0000256" key="5">
    <source>
        <dbReference type="ARBA" id="ARBA00022989"/>
    </source>
</evidence>
<feature type="transmembrane region" description="Helical" evidence="7">
    <location>
        <begin position="207"/>
        <end position="225"/>
    </location>
</feature>
<dbReference type="InterPro" id="IPR011701">
    <property type="entry name" value="MFS"/>
</dbReference>
<comment type="subcellular location">
    <subcellularLocation>
        <location evidence="1">Cell membrane</location>
        <topology evidence="1">Multi-pass membrane protein</topology>
    </subcellularLocation>
</comment>
<proteinExistence type="predicted"/>
<keyword evidence="2" id="KW-0813">Transport</keyword>
<name>A0ABP9N8S7_9PSEU</name>
<dbReference type="InterPro" id="IPR036259">
    <property type="entry name" value="MFS_trans_sf"/>
</dbReference>
<feature type="transmembrane region" description="Helical" evidence="7">
    <location>
        <begin position="172"/>
        <end position="195"/>
    </location>
</feature>
<keyword evidence="6 7" id="KW-0472">Membrane</keyword>
<organism evidence="9 10">
    <name type="scientific">Pseudonocardia adelaidensis</name>
    <dbReference type="NCBI Taxonomy" id="648754"/>
    <lineage>
        <taxon>Bacteria</taxon>
        <taxon>Bacillati</taxon>
        <taxon>Actinomycetota</taxon>
        <taxon>Actinomycetes</taxon>
        <taxon>Pseudonocardiales</taxon>
        <taxon>Pseudonocardiaceae</taxon>
        <taxon>Pseudonocardia</taxon>
    </lineage>
</organism>
<dbReference type="EMBL" id="BAABJO010000002">
    <property type="protein sequence ID" value="GAA5112071.1"/>
    <property type="molecule type" value="Genomic_DNA"/>
</dbReference>
<dbReference type="Gene3D" id="1.20.1250.20">
    <property type="entry name" value="MFS general substrate transporter like domains"/>
    <property type="match status" value="1"/>
</dbReference>
<evidence type="ECO:0000256" key="4">
    <source>
        <dbReference type="ARBA" id="ARBA00022692"/>
    </source>
</evidence>
<evidence type="ECO:0000256" key="7">
    <source>
        <dbReference type="SAM" id="Phobius"/>
    </source>
</evidence>